<gene>
    <name evidence="3" type="ORF">OJ254_09820</name>
</gene>
<dbReference type="EMBL" id="CP110636">
    <property type="protein sequence ID" value="UZJ30598.1"/>
    <property type="molecule type" value="Genomic_DNA"/>
</dbReference>
<keyword evidence="2" id="KW-0472">Membrane</keyword>
<evidence type="ECO:0000313" key="3">
    <source>
        <dbReference type="EMBL" id="UZJ30598.1"/>
    </source>
</evidence>
<name>A0ABY6P9U9_9ACTN</name>
<sequence length="235" mass="25853">MASLREALRNPLPRNDQQRDRLKERLHALPDEALLDALRAGGLPPEPLGMLLDELGDDRRVRERRPEMRHDLCREVLDNGLYFEPNGPGAEYVSQMAMARRAAALFHWAVLPLAKDARYRTPLQELLHHMCRNPSPAAGNWLWDSIVAPANGIAPDLPPEVWQSLLRSMYEQRLASTPAAPAPTAQPPAPASPTTAPDPPAFGSRFNEWTSSLGCVVGSGVGVILVLLTIVLIFA</sequence>
<dbReference type="RefSeq" id="WP_265362032.1">
    <property type="nucleotide sequence ID" value="NZ_CP110636.1"/>
</dbReference>
<reference evidence="3" key="1">
    <citation type="submission" date="2022-11" db="EMBL/GenBank/DDBJ databases">
        <title>Identification and genomic analyses of a novel endophytic actinobacterium Streptomyces endophytica sp. nov. with potential for biocontrol of Yam anthracnose.</title>
        <authorList>
            <person name="Huang X."/>
        </authorList>
    </citation>
    <scope>NUCLEOTIDE SEQUENCE</scope>
    <source>
        <strain evidence="3">HNM0140</strain>
    </source>
</reference>
<feature type="transmembrane region" description="Helical" evidence="2">
    <location>
        <begin position="213"/>
        <end position="234"/>
    </location>
</feature>
<dbReference type="Proteomes" id="UP001164959">
    <property type="component" value="Chromosome"/>
</dbReference>
<feature type="region of interest" description="Disordered" evidence="1">
    <location>
        <begin position="177"/>
        <end position="203"/>
    </location>
</feature>
<keyword evidence="4" id="KW-1185">Reference proteome</keyword>
<keyword evidence="2" id="KW-0812">Transmembrane</keyword>
<feature type="compositionally biased region" description="Pro residues" evidence="1">
    <location>
        <begin position="180"/>
        <end position="200"/>
    </location>
</feature>
<organism evidence="3 4">
    <name type="scientific">Streptomyces endophytica</name>
    <dbReference type="NCBI Taxonomy" id="2991496"/>
    <lineage>
        <taxon>Bacteria</taxon>
        <taxon>Bacillati</taxon>
        <taxon>Actinomycetota</taxon>
        <taxon>Actinomycetes</taxon>
        <taxon>Kitasatosporales</taxon>
        <taxon>Streptomycetaceae</taxon>
        <taxon>Streptomyces</taxon>
    </lineage>
</organism>
<proteinExistence type="predicted"/>
<evidence type="ECO:0000256" key="2">
    <source>
        <dbReference type="SAM" id="Phobius"/>
    </source>
</evidence>
<evidence type="ECO:0000256" key="1">
    <source>
        <dbReference type="SAM" id="MobiDB-lite"/>
    </source>
</evidence>
<accession>A0ABY6P9U9</accession>
<keyword evidence="2" id="KW-1133">Transmembrane helix</keyword>
<protein>
    <submittedName>
        <fullName evidence="3">Uncharacterized protein</fullName>
    </submittedName>
</protein>
<evidence type="ECO:0000313" key="4">
    <source>
        <dbReference type="Proteomes" id="UP001164959"/>
    </source>
</evidence>